<proteinExistence type="predicted"/>
<dbReference type="AlphaFoldDB" id="A0A7S0FL22"/>
<name>A0A7S0FL22_9DINO</name>
<evidence type="ECO:0000313" key="1">
    <source>
        <dbReference type="EMBL" id="CAD8368404.1"/>
    </source>
</evidence>
<organism evidence="1">
    <name type="scientific">Pyrodinium bahamense</name>
    <dbReference type="NCBI Taxonomy" id="73915"/>
    <lineage>
        <taxon>Eukaryota</taxon>
        <taxon>Sar</taxon>
        <taxon>Alveolata</taxon>
        <taxon>Dinophyceae</taxon>
        <taxon>Gonyaulacales</taxon>
        <taxon>Pyrocystaceae</taxon>
        <taxon>Pyrodinium</taxon>
    </lineage>
</organism>
<protein>
    <submittedName>
        <fullName evidence="1">Uncharacterized protein</fullName>
    </submittedName>
</protein>
<accession>A0A7S0FL22</accession>
<sequence length="170" mass="19002">MAHSSLGHLQSQFESVVALRSRGFGLRTAPNQAWTAFGDADVPHGIHLHIIHDPDTNQVLDAKTFDIVELRPGDQKKLSLDSLEYIADKTAEIKVMNAGIRPLLRQANRKYLKAVTIPEDIFRDGKATAKSQMPPLLLVATQKYPLQERRCTCRASCKYPQARACYASFI</sequence>
<gene>
    <name evidence="1" type="ORF">PBAH0796_LOCUS18856</name>
</gene>
<reference evidence="1" key="1">
    <citation type="submission" date="2021-01" db="EMBL/GenBank/DDBJ databases">
        <authorList>
            <person name="Corre E."/>
            <person name="Pelletier E."/>
            <person name="Niang G."/>
            <person name="Scheremetjew M."/>
            <person name="Finn R."/>
            <person name="Kale V."/>
            <person name="Holt S."/>
            <person name="Cochrane G."/>
            <person name="Meng A."/>
            <person name="Brown T."/>
            <person name="Cohen L."/>
        </authorList>
    </citation>
    <scope>NUCLEOTIDE SEQUENCE</scope>
    <source>
        <strain evidence="1">Pbaha01</strain>
    </source>
</reference>
<dbReference type="EMBL" id="HBEG01030852">
    <property type="protein sequence ID" value="CAD8368404.1"/>
    <property type="molecule type" value="Transcribed_RNA"/>
</dbReference>